<dbReference type="Gene3D" id="2.170.150.20">
    <property type="entry name" value="Peptide methionine sulfoxide reductase"/>
    <property type="match status" value="1"/>
</dbReference>
<dbReference type="GO" id="GO:0031464">
    <property type="term" value="C:Cul4A-RING E3 ubiquitin ligase complex"/>
    <property type="evidence" value="ECO:0000318"/>
    <property type="project" value="GO_Central"/>
</dbReference>
<dbReference type="InterPro" id="IPR004910">
    <property type="entry name" value="Yippee/Mis18/Cereblon"/>
</dbReference>
<evidence type="ECO:0000313" key="6">
    <source>
        <dbReference type="Proteomes" id="UP000001357"/>
    </source>
</evidence>
<dbReference type="GO" id="GO:0046872">
    <property type="term" value="F:metal ion binding"/>
    <property type="evidence" value="ECO:0007669"/>
    <property type="project" value="UniProtKB-KW"/>
</dbReference>
<feature type="domain" description="CULT" evidence="4">
    <location>
        <begin position="276"/>
        <end position="378"/>
    </location>
</feature>
<evidence type="ECO:0000256" key="2">
    <source>
        <dbReference type="ARBA" id="ARBA00022833"/>
    </source>
</evidence>
<dbReference type="PROSITE" id="PS51788">
    <property type="entry name" value="CULT"/>
    <property type="match status" value="1"/>
</dbReference>
<dbReference type="eggNOG" id="KOG1400">
    <property type="taxonomic scope" value="Eukaryota"/>
</dbReference>
<dbReference type="EMBL" id="CH991589">
    <property type="protein sequence ID" value="EDQ84362.1"/>
    <property type="molecule type" value="Genomic_DNA"/>
</dbReference>
<dbReference type="InterPro" id="IPR034750">
    <property type="entry name" value="CULT"/>
</dbReference>
<feature type="compositionally biased region" description="Acidic residues" evidence="3">
    <location>
        <begin position="381"/>
        <end position="404"/>
    </location>
</feature>
<evidence type="ECO:0000313" key="5">
    <source>
        <dbReference type="EMBL" id="EDQ84362.1"/>
    </source>
</evidence>
<gene>
    <name evidence="5" type="ORF">MONBRDRAFT_12918</name>
</gene>
<accession>A9VDQ6</accession>
<feature type="region of interest" description="Disordered" evidence="3">
    <location>
        <begin position="381"/>
        <end position="415"/>
    </location>
</feature>
<keyword evidence="2" id="KW-0862">Zinc</keyword>
<dbReference type="Pfam" id="PF03226">
    <property type="entry name" value="Yippee-Mis18"/>
    <property type="match status" value="1"/>
</dbReference>
<sequence>MSQRQRGSASVVTREVRVAPRADAGTLEGPAQRFPFTGWVDCPMILVDELPAERGEFEIVVRVEPELAGLLQLVALDIAGVEEAEDQLRSSVRPLQAPGAAKDDPSYACLVSEGHAYYGHLVLLRSFVITPGFRHGGFLRVETVGPARIRNFMQHYPADGFRSPNVIHGCQVLSLQEPTLPWATAVPPRCRVQNAVHARWLNRTPHQAKKTVRNLADYFWRQSQAPATPIQSLFHDLYTTTLELAAHAGLGDTPNPSRLSTLRYIQYELNEDDIEMPGFACDMCNGPVAQPSDIIIPQGSSGFMTRVNPMGVQQTFMLLRFADSLIVDGMATTANSYFPGYAWRTARCGTCSSPVGWHFVAVPEGVNAAMASHRHFDDYYHDDEYDDDDDDEYDEDGDDDDEDDRGSSRNPAQRMHFGFEPRGEFAAHGLPNADQDFDSSSSGSMIEDDPHFPMHVAGDDPDSIVDIRAFNIRHLDPYEQNDPQPTINLTDRRFRLDKPACRPAMAVLNPRAEVATLPRAFFAIMTRLRFFHHG</sequence>
<organism evidence="5 6">
    <name type="scientific">Monosiga brevicollis</name>
    <name type="common">Choanoflagellate</name>
    <dbReference type="NCBI Taxonomy" id="81824"/>
    <lineage>
        <taxon>Eukaryota</taxon>
        <taxon>Choanoflagellata</taxon>
        <taxon>Craspedida</taxon>
        <taxon>Salpingoecidae</taxon>
        <taxon>Monosiga</taxon>
    </lineage>
</organism>
<keyword evidence="6" id="KW-1185">Reference proteome</keyword>
<reference evidence="5 6" key="1">
    <citation type="journal article" date="2008" name="Nature">
        <title>The genome of the choanoflagellate Monosiga brevicollis and the origin of metazoans.</title>
        <authorList>
            <consortium name="JGI Sequencing"/>
            <person name="King N."/>
            <person name="Westbrook M.J."/>
            <person name="Young S.L."/>
            <person name="Kuo A."/>
            <person name="Abedin M."/>
            <person name="Chapman J."/>
            <person name="Fairclough S."/>
            <person name="Hellsten U."/>
            <person name="Isogai Y."/>
            <person name="Letunic I."/>
            <person name="Marr M."/>
            <person name="Pincus D."/>
            <person name="Putnam N."/>
            <person name="Rokas A."/>
            <person name="Wright K.J."/>
            <person name="Zuzow R."/>
            <person name="Dirks W."/>
            <person name="Good M."/>
            <person name="Goodstein D."/>
            <person name="Lemons D."/>
            <person name="Li W."/>
            <person name="Lyons J.B."/>
            <person name="Morris A."/>
            <person name="Nichols S."/>
            <person name="Richter D.J."/>
            <person name="Salamov A."/>
            <person name="Bork P."/>
            <person name="Lim W.A."/>
            <person name="Manning G."/>
            <person name="Miller W.T."/>
            <person name="McGinnis W."/>
            <person name="Shapiro H."/>
            <person name="Tjian R."/>
            <person name="Grigoriev I.V."/>
            <person name="Rokhsar D."/>
        </authorList>
    </citation>
    <scope>NUCLEOTIDE SEQUENCE [LARGE SCALE GENOMIC DNA]</scope>
    <source>
        <strain evidence="6">MX1 / ATCC 50154</strain>
    </source>
</reference>
<evidence type="ECO:0000259" key="4">
    <source>
        <dbReference type="PROSITE" id="PS51788"/>
    </source>
</evidence>
<dbReference type="InParanoid" id="A9VDQ6"/>
<dbReference type="CDD" id="cd15777">
    <property type="entry name" value="CRBN_C_like"/>
    <property type="match status" value="1"/>
</dbReference>
<dbReference type="KEGG" id="mbr:MONBRDRAFT_12918"/>
<dbReference type="AlphaFoldDB" id="A9VDQ6"/>
<evidence type="ECO:0000256" key="1">
    <source>
        <dbReference type="ARBA" id="ARBA00022723"/>
    </source>
</evidence>
<dbReference type="Proteomes" id="UP000001357">
    <property type="component" value="Unassembled WGS sequence"/>
</dbReference>
<name>A9VDQ6_MONBE</name>
<dbReference type="STRING" id="81824.A9VDQ6"/>
<protein>
    <recommendedName>
        <fullName evidence="4">CULT domain-containing protein</fullName>
    </recommendedName>
</protein>
<dbReference type="GO" id="GO:0043161">
    <property type="term" value="P:proteasome-mediated ubiquitin-dependent protein catabolic process"/>
    <property type="evidence" value="ECO:0000318"/>
    <property type="project" value="GO_Central"/>
</dbReference>
<dbReference type="RefSeq" id="XP_001750858.1">
    <property type="nucleotide sequence ID" value="XM_001750806.1"/>
</dbReference>
<feature type="region of interest" description="Disordered" evidence="3">
    <location>
        <begin position="424"/>
        <end position="443"/>
    </location>
</feature>
<proteinExistence type="predicted"/>
<keyword evidence="1" id="KW-0479">Metal-binding</keyword>
<dbReference type="GeneID" id="5896090"/>
<evidence type="ECO:0000256" key="3">
    <source>
        <dbReference type="SAM" id="MobiDB-lite"/>
    </source>
</evidence>